<dbReference type="Proteomes" id="UP000503462">
    <property type="component" value="Chromosome 3"/>
</dbReference>
<dbReference type="GO" id="GO:0003729">
    <property type="term" value="F:mRNA binding"/>
    <property type="evidence" value="ECO:0007669"/>
    <property type="project" value="TreeGrafter"/>
</dbReference>
<evidence type="ECO:0000256" key="5">
    <source>
        <dbReference type="SAM" id="MobiDB-lite"/>
    </source>
</evidence>
<dbReference type="Gene3D" id="1.10.10.10">
    <property type="entry name" value="Winged helix-like DNA-binding domain superfamily/Winged helix DNA-binding domain"/>
    <property type="match status" value="1"/>
</dbReference>
<feature type="compositionally biased region" description="Polar residues" evidence="5">
    <location>
        <begin position="462"/>
        <end position="496"/>
    </location>
</feature>
<dbReference type="SMART" id="SM00715">
    <property type="entry name" value="LA"/>
    <property type="match status" value="1"/>
</dbReference>
<evidence type="ECO:0000313" key="7">
    <source>
        <dbReference type="EMBL" id="QIW98552.1"/>
    </source>
</evidence>
<feature type="region of interest" description="Disordered" evidence="5">
    <location>
        <begin position="431"/>
        <end position="496"/>
    </location>
</feature>
<dbReference type="EMBL" id="CP051141">
    <property type="protein sequence ID" value="QIW98552.1"/>
    <property type="molecule type" value="Genomic_DNA"/>
</dbReference>
<dbReference type="PANTHER" id="PTHR22792">
    <property type="entry name" value="LUPUS LA PROTEIN-RELATED"/>
    <property type="match status" value="1"/>
</dbReference>
<dbReference type="InterPro" id="IPR002344">
    <property type="entry name" value="Lupus_La"/>
</dbReference>
<evidence type="ECO:0000256" key="3">
    <source>
        <dbReference type="ARBA" id="ARBA00023242"/>
    </source>
</evidence>
<evidence type="ECO:0000256" key="2">
    <source>
        <dbReference type="ARBA" id="ARBA00022884"/>
    </source>
</evidence>
<proteinExistence type="predicted"/>
<dbReference type="PANTHER" id="PTHR22792:SF140">
    <property type="entry name" value="ACHILLES, ISOFORM A"/>
    <property type="match status" value="1"/>
</dbReference>
<dbReference type="Pfam" id="PF05383">
    <property type="entry name" value="La"/>
    <property type="match status" value="1"/>
</dbReference>
<feature type="region of interest" description="Disordered" evidence="5">
    <location>
        <begin position="1"/>
        <end position="30"/>
    </location>
</feature>
<evidence type="ECO:0000259" key="6">
    <source>
        <dbReference type="PROSITE" id="PS50961"/>
    </source>
</evidence>
<dbReference type="AlphaFoldDB" id="A0A6H0XUY8"/>
<evidence type="ECO:0000256" key="4">
    <source>
        <dbReference type="PROSITE-ProRule" id="PRU00332"/>
    </source>
</evidence>
<feature type="compositionally biased region" description="Low complexity" evidence="5">
    <location>
        <begin position="441"/>
        <end position="457"/>
    </location>
</feature>
<keyword evidence="8" id="KW-1185">Reference proteome</keyword>
<dbReference type="GO" id="GO:0006396">
    <property type="term" value="P:RNA processing"/>
    <property type="evidence" value="ECO:0007669"/>
    <property type="project" value="InterPro"/>
</dbReference>
<evidence type="ECO:0000256" key="1">
    <source>
        <dbReference type="ARBA" id="ARBA00004123"/>
    </source>
</evidence>
<feature type="domain" description="HTH La-type RNA-binding" evidence="6">
    <location>
        <begin position="47"/>
        <end position="139"/>
    </location>
</feature>
<sequence length="664" mass="73863">MQNSNDRPPEILITDATGNAQSLDKPEGTVGYEHTPCSQMSAIQAVAPFNEADTRQIICQVEFYLSDQNLPTDKHLLGLTGGDGNGAVSLNHICGFRRMRNFKPHRAIKEVLQQSAVIDLIDDGKKIKRRFPLMIPLRVAPEIDLERDYVERTLAENPHLTKNMLKPTGFEEFYTDPPISPQQYEQNRKLYDPDFSFTTRIEHAVRHYRARRKMHVNTLQVFEKWMQFGGIVMNPLVPGGGKEEYEGLSKVEIAAMTETHSVDDSILDHEDEHYVDFELVALAFLSTEFPALWPNTPANVHNVCNVMVNFLNFLLHHDACPEYAKQILSARRAVHEAEADLCKVPAADKSLQSTHGFNAACSVLHAEQYESSAGGSTWLTQHSHGLSVDDATAIFKTALVAFADEEQLPEIEARFAELDVVKERRALLPAEGTAARADVRSSSSVNGSASSGSHSASPYECQGQQVDHSENGSVHPSTGREQTTQTEPESSLNSRSPFSVILSETVGLEIIGLEVASDYASAIFDAVAGTIIQRMGRMHCRRWTAPLAVPQDLPANRTQLPSTLNFIVDESVLEHCEIGMKLEATVRQLDIGVCWLDEIERVHPKFYTTIPNFKVVKQSRREAEFLEDWFAARTEYVVAASSELHDMPTSAAVLGSESPSPRQE</sequence>
<dbReference type="SUPFAM" id="SSF46785">
    <property type="entry name" value="Winged helix' DNA-binding domain"/>
    <property type="match status" value="1"/>
</dbReference>
<dbReference type="GO" id="GO:0033167">
    <property type="term" value="C:ARC complex"/>
    <property type="evidence" value="ECO:0007669"/>
    <property type="project" value="InterPro"/>
</dbReference>
<dbReference type="GO" id="GO:0031047">
    <property type="term" value="P:regulatory ncRNA-mediated gene silencing"/>
    <property type="evidence" value="ECO:0007669"/>
    <property type="project" value="InterPro"/>
</dbReference>
<dbReference type="InterPro" id="IPR036388">
    <property type="entry name" value="WH-like_DNA-bd_sf"/>
</dbReference>
<accession>A0A6H0XUY8</accession>
<dbReference type="Pfam" id="PF09692">
    <property type="entry name" value="Arb1"/>
    <property type="match status" value="2"/>
</dbReference>
<dbReference type="OrthoDB" id="435402at2759"/>
<dbReference type="InterPro" id="IPR006630">
    <property type="entry name" value="La_HTH"/>
</dbReference>
<evidence type="ECO:0000313" key="8">
    <source>
        <dbReference type="Proteomes" id="UP000503462"/>
    </source>
</evidence>
<keyword evidence="3" id="KW-0539">Nucleus</keyword>
<gene>
    <name evidence="7" type="ORF">AMS68_004070</name>
</gene>
<dbReference type="PROSITE" id="PS50961">
    <property type="entry name" value="HTH_LA"/>
    <property type="match status" value="1"/>
</dbReference>
<dbReference type="PRINTS" id="PR00302">
    <property type="entry name" value="LUPUSLA"/>
</dbReference>
<name>A0A6H0XUY8_9PEZI</name>
<protein>
    <recommendedName>
        <fullName evidence="6">HTH La-type RNA-binding domain-containing protein</fullName>
    </recommendedName>
</protein>
<comment type="subcellular location">
    <subcellularLocation>
        <location evidence="1">Nucleus</location>
    </subcellularLocation>
</comment>
<dbReference type="InterPro" id="IPR045180">
    <property type="entry name" value="La_dom_prot"/>
</dbReference>
<keyword evidence="2 4" id="KW-0694">RNA-binding</keyword>
<reference evidence="7 8" key="1">
    <citation type="journal article" date="2016" name="Sci. Rep.">
        <title>Peltaster fructicola genome reveals evolution from an invasive phytopathogen to an ectophytic parasite.</title>
        <authorList>
            <person name="Xu C."/>
            <person name="Chen H."/>
            <person name="Gleason M.L."/>
            <person name="Xu J.R."/>
            <person name="Liu H."/>
            <person name="Zhang R."/>
            <person name="Sun G."/>
        </authorList>
    </citation>
    <scope>NUCLEOTIDE SEQUENCE [LARGE SCALE GENOMIC DNA]</scope>
    <source>
        <strain evidence="7 8">LNHT1506</strain>
    </source>
</reference>
<dbReference type="InterPro" id="IPR036390">
    <property type="entry name" value="WH_DNA-bd_sf"/>
</dbReference>
<dbReference type="InterPro" id="IPR018606">
    <property type="entry name" value="Arb1"/>
</dbReference>
<organism evidence="7 8">
    <name type="scientific">Peltaster fructicola</name>
    <dbReference type="NCBI Taxonomy" id="286661"/>
    <lineage>
        <taxon>Eukaryota</taxon>
        <taxon>Fungi</taxon>
        <taxon>Dikarya</taxon>
        <taxon>Ascomycota</taxon>
        <taxon>Pezizomycotina</taxon>
        <taxon>Dothideomycetes</taxon>
        <taxon>Dothideomycetes incertae sedis</taxon>
        <taxon>Peltaster</taxon>
    </lineage>
</organism>